<evidence type="ECO:0000313" key="2">
    <source>
        <dbReference type="EMBL" id="PUZ70661.1"/>
    </source>
</evidence>
<evidence type="ECO:0000313" key="3">
    <source>
        <dbReference type="Proteomes" id="UP000244336"/>
    </source>
</evidence>
<evidence type="ECO:0000256" key="1">
    <source>
        <dbReference type="SAM" id="MobiDB-lite"/>
    </source>
</evidence>
<proteinExistence type="predicted"/>
<protein>
    <submittedName>
        <fullName evidence="2">Uncharacterized protein</fullName>
    </submittedName>
</protein>
<dbReference type="EMBL" id="CM009750">
    <property type="protein sequence ID" value="PUZ70661.1"/>
    <property type="molecule type" value="Genomic_DNA"/>
</dbReference>
<dbReference type="Proteomes" id="UP000244336">
    <property type="component" value="Chromosome 2"/>
</dbReference>
<organism evidence="2 3">
    <name type="scientific">Panicum hallii var. hallii</name>
    <dbReference type="NCBI Taxonomy" id="1504633"/>
    <lineage>
        <taxon>Eukaryota</taxon>
        <taxon>Viridiplantae</taxon>
        <taxon>Streptophyta</taxon>
        <taxon>Embryophyta</taxon>
        <taxon>Tracheophyta</taxon>
        <taxon>Spermatophyta</taxon>
        <taxon>Magnoliopsida</taxon>
        <taxon>Liliopsida</taxon>
        <taxon>Poales</taxon>
        <taxon>Poaceae</taxon>
        <taxon>PACMAD clade</taxon>
        <taxon>Panicoideae</taxon>
        <taxon>Panicodae</taxon>
        <taxon>Paniceae</taxon>
        <taxon>Panicinae</taxon>
        <taxon>Panicum</taxon>
        <taxon>Panicum sect. Panicum</taxon>
    </lineage>
</organism>
<dbReference type="AlphaFoldDB" id="A0A2T7ES49"/>
<reference evidence="2 3" key="1">
    <citation type="submission" date="2018-04" db="EMBL/GenBank/DDBJ databases">
        <title>WGS assembly of Panicum hallii var. hallii HAL2.</title>
        <authorList>
            <person name="Lovell J."/>
            <person name="Jenkins J."/>
            <person name="Lowry D."/>
            <person name="Mamidi S."/>
            <person name="Sreedasyam A."/>
            <person name="Weng X."/>
            <person name="Barry K."/>
            <person name="Bonette J."/>
            <person name="Campitelli B."/>
            <person name="Daum C."/>
            <person name="Gordon S."/>
            <person name="Gould B."/>
            <person name="Lipzen A."/>
            <person name="MacQueen A."/>
            <person name="Palacio-Mejia J."/>
            <person name="Plott C."/>
            <person name="Shakirov E."/>
            <person name="Shu S."/>
            <person name="Yoshinaga Y."/>
            <person name="Zane M."/>
            <person name="Rokhsar D."/>
            <person name="Grimwood J."/>
            <person name="Schmutz J."/>
            <person name="Juenger T."/>
        </authorList>
    </citation>
    <scope>NUCLEOTIDE SEQUENCE [LARGE SCALE GENOMIC DNA]</scope>
    <source>
        <strain evidence="3">cv. HAL2</strain>
    </source>
</reference>
<feature type="region of interest" description="Disordered" evidence="1">
    <location>
        <begin position="1"/>
        <end position="39"/>
    </location>
</feature>
<name>A0A2T7ES49_9POAL</name>
<accession>A0A2T7ES49</accession>
<sequence>MNPSYFSSSVHNAGGCTRERERERGRRRDGNQARLGRGRTCVRREDGACALPPRHLPPNLAQQQLRTSDVAPLRRRFQRGGSVLSTQ</sequence>
<dbReference type="Gramene" id="PUZ70661">
    <property type="protein sequence ID" value="PUZ70661"/>
    <property type="gene ID" value="GQ55_2G251600"/>
</dbReference>
<gene>
    <name evidence="2" type="ORF">GQ55_2G251600</name>
</gene>
<keyword evidence="3" id="KW-1185">Reference proteome</keyword>
<feature type="region of interest" description="Disordered" evidence="1">
    <location>
        <begin position="68"/>
        <end position="87"/>
    </location>
</feature>
<feature type="compositionally biased region" description="Basic and acidic residues" evidence="1">
    <location>
        <begin position="17"/>
        <end position="31"/>
    </location>
</feature>
<feature type="compositionally biased region" description="Polar residues" evidence="1">
    <location>
        <begin position="1"/>
        <end position="11"/>
    </location>
</feature>